<dbReference type="Proteomes" id="UP000509750">
    <property type="component" value="Plasmid unnamed3"/>
</dbReference>
<dbReference type="EMBL" id="CP058532">
    <property type="protein sequence ID" value="QLG30172.1"/>
    <property type="molecule type" value="Genomic_DNA"/>
</dbReference>
<dbReference type="GeneID" id="56031473"/>
<evidence type="ECO:0000313" key="2">
    <source>
        <dbReference type="EMBL" id="QLG30172.1"/>
    </source>
</evidence>
<gene>
    <name evidence="2" type="ORF">HUG10_21530</name>
</gene>
<reference evidence="2 3" key="1">
    <citation type="submission" date="2020-07" db="EMBL/GenBank/DDBJ databases">
        <title>Gai3-2, isolated from salt lake.</title>
        <authorList>
            <person name="Cui H."/>
            <person name="Shi X."/>
        </authorList>
    </citation>
    <scope>NUCLEOTIDE SEQUENCE [LARGE SCALE GENOMIC DNA]</scope>
    <source>
        <strain evidence="2 3">Gai3-2</strain>
        <plasmid evidence="2 3">unnamed3</plasmid>
    </source>
</reference>
<feature type="compositionally biased region" description="Acidic residues" evidence="1">
    <location>
        <begin position="72"/>
        <end position="127"/>
    </location>
</feature>
<feature type="region of interest" description="Disordered" evidence="1">
    <location>
        <begin position="40"/>
        <end position="161"/>
    </location>
</feature>
<dbReference type="KEGG" id="halg:HUG10_21530"/>
<feature type="compositionally biased region" description="Basic and acidic residues" evidence="1">
    <location>
        <begin position="54"/>
        <end position="65"/>
    </location>
</feature>
<dbReference type="AlphaFoldDB" id="A0A7D5GF09"/>
<evidence type="ECO:0000313" key="3">
    <source>
        <dbReference type="Proteomes" id="UP000509750"/>
    </source>
</evidence>
<evidence type="ECO:0000256" key="1">
    <source>
        <dbReference type="SAM" id="MobiDB-lite"/>
    </source>
</evidence>
<name>A0A7D5GF09_9EURY</name>
<protein>
    <submittedName>
        <fullName evidence="2">Uncharacterized protein</fullName>
    </submittedName>
</protein>
<keyword evidence="3" id="KW-1185">Reference proteome</keyword>
<feature type="compositionally biased region" description="Basic and acidic residues" evidence="1">
    <location>
        <begin position="135"/>
        <end position="144"/>
    </location>
</feature>
<proteinExistence type="predicted"/>
<sequence>MTVGEVESAISPYTNGLEQLSDSDIVERLELVTAVLEYEQANKDRKTATGAITDVRDGLRAEARPRGLLTQDEADAEAATEDADEGDDNAADDADDGDEDLASGDAADADDDSAEAEESAEPEDEEPVDRGLGPMEERDQEAKHLSFSGNDGRDRILVRNPGRTSANIAGFGFQPGEVKDLVVDDKLRKAIRRNKLQVVKG</sequence>
<geneLocation type="plasmid" evidence="2 3">
    <name>unnamed3</name>
</geneLocation>
<keyword evidence="2" id="KW-0614">Plasmid</keyword>
<dbReference type="RefSeq" id="WP_179171746.1">
    <property type="nucleotide sequence ID" value="NZ_CP058532.1"/>
</dbReference>
<organism evidence="2 3">
    <name type="scientific">Halorarum halophilum</name>
    <dbReference type="NCBI Taxonomy" id="2743090"/>
    <lineage>
        <taxon>Archaea</taxon>
        <taxon>Methanobacteriati</taxon>
        <taxon>Methanobacteriota</taxon>
        <taxon>Stenosarchaea group</taxon>
        <taxon>Halobacteria</taxon>
        <taxon>Halobacteriales</taxon>
        <taxon>Haloferacaceae</taxon>
        <taxon>Halorarum</taxon>
    </lineage>
</organism>
<accession>A0A7D5GF09</accession>